<evidence type="ECO:0000256" key="1">
    <source>
        <dbReference type="SAM" id="MobiDB-lite"/>
    </source>
</evidence>
<sequence length="119" mass="12848">MSGRTPRPCAASTAANVAAALNGAAKSMLENRWPADRQGHEPRRKPGREIASQGVCGTEADISCRLMPFGCWWRRGGLLLVPAAETGADGPPESWERVLSSIQWEKELAFAIWGLTVDS</sequence>
<evidence type="ECO:0000313" key="2">
    <source>
        <dbReference type="EMBL" id="GAA2730011.1"/>
    </source>
</evidence>
<reference evidence="2 3" key="1">
    <citation type="journal article" date="2019" name="Int. J. Syst. Evol. Microbiol.">
        <title>The Global Catalogue of Microorganisms (GCM) 10K type strain sequencing project: providing services to taxonomists for standard genome sequencing and annotation.</title>
        <authorList>
            <consortium name="The Broad Institute Genomics Platform"/>
            <consortium name="The Broad Institute Genome Sequencing Center for Infectious Disease"/>
            <person name="Wu L."/>
            <person name="Ma J."/>
        </authorList>
    </citation>
    <scope>NUCLEOTIDE SEQUENCE [LARGE SCALE GENOMIC DNA]</scope>
    <source>
        <strain evidence="2 3">JCM 8201</strain>
    </source>
</reference>
<comment type="caution">
    <text evidence="2">The sequence shown here is derived from an EMBL/GenBank/DDBJ whole genome shotgun (WGS) entry which is preliminary data.</text>
</comment>
<name>A0ABN3UCZ4_9ACTN</name>
<organism evidence="2 3">
    <name type="scientific">Actinocorallia aurantiaca</name>
    <dbReference type="NCBI Taxonomy" id="46204"/>
    <lineage>
        <taxon>Bacteria</taxon>
        <taxon>Bacillati</taxon>
        <taxon>Actinomycetota</taxon>
        <taxon>Actinomycetes</taxon>
        <taxon>Streptosporangiales</taxon>
        <taxon>Thermomonosporaceae</taxon>
        <taxon>Actinocorallia</taxon>
    </lineage>
</organism>
<proteinExistence type="predicted"/>
<feature type="region of interest" description="Disordered" evidence="1">
    <location>
        <begin position="28"/>
        <end position="52"/>
    </location>
</feature>
<dbReference type="Proteomes" id="UP001501842">
    <property type="component" value="Unassembled WGS sequence"/>
</dbReference>
<dbReference type="EMBL" id="BAAATZ010000017">
    <property type="protein sequence ID" value="GAA2730011.1"/>
    <property type="molecule type" value="Genomic_DNA"/>
</dbReference>
<protein>
    <submittedName>
        <fullName evidence="2">Uncharacterized protein</fullName>
    </submittedName>
</protein>
<accession>A0ABN3UCZ4</accession>
<keyword evidence="3" id="KW-1185">Reference proteome</keyword>
<gene>
    <name evidence="2" type="ORF">GCM10010439_42020</name>
</gene>
<evidence type="ECO:0000313" key="3">
    <source>
        <dbReference type="Proteomes" id="UP001501842"/>
    </source>
</evidence>